<evidence type="ECO:0000313" key="2">
    <source>
        <dbReference type="EMBL" id="ABL68382.1"/>
    </source>
</evidence>
<keyword evidence="1" id="KW-1133">Transmembrane helix</keyword>
<sequence>MPDWSAIQQVWPLLIAVAGVWAKLEVTMMRNREQSARNEAEITKLEAQLEAQKLVTQKQGLTLARMEESLVSIGRTLERIDRKIP</sequence>
<dbReference type="Proteomes" id="UP000000361">
    <property type="component" value="Chromosome 1"/>
</dbReference>
<dbReference type="HOGENOM" id="CLU_2509656_0_0_5"/>
<dbReference type="STRING" id="318586.Pden_0268"/>
<dbReference type="EnsemblBacteria" id="ABL68382">
    <property type="protein sequence ID" value="ABL68382"/>
    <property type="gene ID" value="Pden_0268"/>
</dbReference>
<reference evidence="3" key="1">
    <citation type="submission" date="2006-12" db="EMBL/GenBank/DDBJ databases">
        <title>Complete sequence of chromosome 1 of Paracoccus denitrificans PD1222.</title>
        <authorList>
            <person name="Copeland A."/>
            <person name="Lucas S."/>
            <person name="Lapidus A."/>
            <person name="Barry K."/>
            <person name="Detter J.C."/>
            <person name="Glavina del Rio T."/>
            <person name="Hammon N."/>
            <person name="Israni S."/>
            <person name="Dalin E."/>
            <person name="Tice H."/>
            <person name="Pitluck S."/>
            <person name="Munk A.C."/>
            <person name="Brettin T."/>
            <person name="Bruce D."/>
            <person name="Han C."/>
            <person name="Tapia R."/>
            <person name="Gilna P."/>
            <person name="Schmutz J."/>
            <person name="Larimer F."/>
            <person name="Land M."/>
            <person name="Hauser L."/>
            <person name="Kyrpides N."/>
            <person name="Lykidis A."/>
            <person name="Spiro S."/>
            <person name="Richardson D.J."/>
            <person name="Moir J.W.B."/>
            <person name="Ferguson S.J."/>
            <person name="van Spanning R.J.M."/>
            <person name="Richardson P."/>
        </authorList>
    </citation>
    <scope>NUCLEOTIDE SEQUENCE [LARGE SCALE GENOMIC DNA]</scope>
    <source>
        <strain evidence="3">Pd 1222</strain>
    </source>
</reference>
<keyword evidence="3" id="KW-1185">Reference proteome</keyword>
<dbReference type="EMBL" id="CP000489">
    <property type="protein sequence ID" value="ABL68382.1"/>
    <property type="molecule type" value="Genomic_DNA"/>
</dbReference>
<keyword evidence="1" id="KW-0472">Membrane</keyword>
<evidence type="ECO:0000313" key="3">
    <source>
        <dbReference type="Proteomes" id="UP000000361"/>
    </source>
</evidence>
<feature type="transmembrane region" description="Helical" evidence="1">
    <location>
        <begin position="6"/>
        <end position="24"/>
    </location>
</feature>
<keyword evidence="1" id="KW-0812">Transmembrane</keyword>
<protein>
    <submittedName>
        <fullName evidence="2">Uncharacterized protein</fullName>
    </submittedName>
</protein>
<name>A1AYN8_PARDP</name>
<accession>A1AYN8</accession>
<dbReference type="RefSeq" id="WP_011746615.1">
    <property type="nucleotide sequence ID" value="NC_008686.1"/>
</dbReference>
<gene>
    <name evidence="2" type="ordered locus">Pden_0268</name>
</gene>
<dbReference type="KEGG" id="pde:Pden_0268"/>
<evidence type="ECO:0000256" key="1">
    <source>
        <dbReference type="SAM" id="Phobius"/>
    </source>
</evidence>
<dbReference type="GeneID" id="93451489"/>
<proteinExistence type="predicted"/>
<organism evidence="2 3">
    <name type="scientific">Paracoccus denitrificans (strain Pd 1222)</name>
    <dbReference type="NCBI Taxonomy" id="318586"/>
    <lineage>
        <taxon>Bacteria</taxon>
        <taxon>Pseudomonadati</taxon>
        <taxon>Pseudomonadota</taxon>
        <taxon>Alphaproteobacteria</taxon>
        <taxon>Rhodobacterales</taxon>
        <taxon>Paracoccaceae</taxon>
        <taxon>Paracoccus</taxon>
    </lineage>
</organism>
<dbReference type="AlphaFoldDB" id="A1AYN8"/>